<dbReference type="SUPFAM" id="SSF111331">
    <property type="entry name" value="NAD kinase/diacylglycerol kinase-like"/>
    <property type="match status" value="1"/>
</dbReference>
<reference evidence="2 3" key="1">
    <citation type="submission" date="2020-08" db="EMBL/GenBank/DDBJ databases">
        <title>Genomic Encyclopedia of Type Strains, Phase IV (KMG-IV): sequencing the most valuable type-strain genomes for metagenomic binning, comparative biology and taxonomic classification.</title>
        <authorList>
            <person name="Goeker M."/>
        </authorList>
    </citation>
    <scope>NUCLEOTIDE SEQUENCE [LARGE SCALE GENOMIC DNA]</scope>
    <source>
        <strain evidence="2 3">DSM 26723</strain>
    </source>
</reference>
<dbReference type="AlphaFoldDB" id="A0A841HRA0"/>
<dbReference type="GO" id="GO:0016301">
    <property type="term" value="F:kinase activity"/>
    <property type="evidence" value="ECO:0007669"/>
    <property type="project" value="UniProtKB-KW"/>
</dbReference>
<dbReference type="Gene3D" id="2.60.200.40">
    <property type="match status" value="1"/>
</dbReference>
<dbReference type="Gene3D" id="3.40.50.10330">
    <property type="entry name" value="Probable inorganic polyphosphate/atp-NAD kinase, domain 1"/>
    <property type="match status" value="1"/>
</dbReference>
<dbReference type="InterPro" id="IPR050187">
    <property type="entry name" value="Lipid_Phosphate_FormReg"/>
</dbReference>
<dbReference type="Pfam" id="PF00781">
    <property type="entry name" value="DAGK_cat"/>
    <property type="match status" value="1"/>
</dbReference>
<gene>
    <name evidence="2" type="ORF">HNQ60_004183</name>
</gene>
<evidence type="ECO:0000259" key="1">
    <source>
        <dbReference type="PROSITE" id="PS50146"/>
    </source>
</evidence>
<evidence type="ECO:0000313" key="2">
    <source>
        <dbReference type="EMBL" id="MBB6095293.1"/>
    </source>
</evidence>
<dbReference type="PROSITE" id="PS50146">
    <property type="entry name" value="DAGK"/>
    <property type="match status" value="1"/>
</dbReference>
<keyword evidence="2" id="KW-0418">Kinase</keyword>
<protein>
    <submittedName>
        <fullName evidence="2">Diacylglycerol kinase family enzyme</fullName>
    </submittedName>
</protein>
<accession>A0A841HRA0</accession>
<proteinExistence type="predicted"/>
<name>A0A841HRA0_9GAMM</name>
<dbReference type="InterPro" id="IPR001206">
    <property type="entry name" value="Diacylglycerol_kinase_cat_dom"/>
</dbReference>
<feature type="domain" description="DAGKc" evidence="1">
    <location>
        <begin position="4"/>
        <end position="137"/>
    </location>
</feature>
<dbReference type="SMART" id="SM00046">
    <property type="entry name" value="DAGKc"/>
    <property type="match status" value="1"/>
</dbReference>
<keyword evidence="3" id="KW-1185">Reference proteome</keyword>
<dbReference type="InterPro" id="IPR017438">
    <property type="entry name" value="ATP-NAD_kinase_N"/>
</dbReference>
<dbReference type="PANTHER" id="PTHR12358:SF54">
    <property type="entry name" value="SPHINGOSINE KINASE RELATED PROTEIN"/>
    <property type="match status" value="1"/>
</dbReference>
<dbReference type="Proteomes" id="UP000588068">
    <property type="component" value="Unassembled WGS sequence"/>
</dbReference>
<dbReference type="EMBL" id="JACHHZ010000005">
    <property type="protein sequence ID" value="MBB6095293.1"/>
    <property type="molecule type" value="Genomic_DNA"/>
</dbReference>
<dbReference type="RefSeq" id="WP_184334686.1">
    <property type="nucleotide sequence ID" value="NZ_JACHHZ010000005.1"/>
</dbReference>
<comment type="caution">
    <text evidence="2">The sequence shown here is derived from an EMBL/GenBank/DDBJ whole genome shotgun (WGS) entry which is preliminary data.</text>
</comment>
<dbReference type="PANTHER" id="PTHR12358">
    <property type="entry name" value="SPHINGOSINE KINASE"/>
    <property type="match status" value="1"/>
</dbReference>
<evidence type="ECO:0000313" key="3">
    <source>
        <dbReference type="Proteomes" id="UP000588068"/>
    </source>
</evidence>
<keyword evidence="2" id="KW-0808">Transferase</keyword>
<sequence length="311" mass="33604">MSDTATSTFFIVMNAASGSADAREEQERIEATLREAGQPYELLAVADPQELHAIARHAADEAQRHRGAIVVAGGDGTINAVLQSALPTGRPFGIIPQGTFNYSGRAHDIPLATEAATQALINANIKRVQVGMLNGRAFLVNASVGLYPKLLQDREAFKQQYGRNRLVAMWAGLATLLQDHRQLALEIWHDDRSELVRTPTLFVGNNALQLEQVGLPEASDIGRRRLAALIVKPTGSAALLWLAVRGMLGRLGEAENVRDFSFKQMTVRLASATRGSIRVATDGEIWQAALPLRFEVAPEALLLMTPAADGG</sequence>
<dbReference type="InterPro" id="IPR016064">
    <property type="entry name" value="NAD/diacylglycerol_kinase_sf"/>
</dbReference>
<organism evidence="2 3">
    <name type="scientific">Povalibacter uvarum</name>
    <dbReference type="NCBI Taxonomy" id="732238"/>
    <lineage>
        <taxon>Bacteria</taxon>
        <taxon>Pseudomonadati</taxon>
        <taxon>Pseudomonadota</taxon>
        <taxon>Gammaproteobacteria</taxon>
        <taxon>Steroidobacterales</taxon>
        <taxon>Steroidobacteraceae</taxon>
        <taxon>Povalibacter</taxon>
    </lineage>
</organism>